<name>A0ABT2D5Z2_9BURK</name>
<feature type="signal peptide" evidence="1">
    <location>
        <begin position="1"/>
        <end position="31"/>
    </location>
</feature>
<protein>
    <submittedName>
        <fullName evidence="2">Uncharacterized protein</fullName>
    </submittedName>
</protein>
<dbReference type="InterPro" id="IPR036388">
    <property type="entry name" value="WH-like_DNA-bd_sf"/>
</dbReference>
<dbReference type="PROSITE" id="PS51318">
    <property type="entry name" value="TAT"/>
    <property type="match status" value="1"/>
</dbReference>
<organism evidence="2 3">
    <name type="scientific">Massilia agilis</name>
    <dbReference type="NCBI Taxonomy" id="1811226"/>
    <lineage>
        <taxon>Bacteria</taxon>
        <taxon>Pseudomonadati</taxon>
        <taxon>Pseudomonadota</taxon>
        <taxon>Betaproteobacteria</taxon>
        <taxon>Burkholderiales</taxon>
        <taxon>Oxalobacteraceae</taxon>
        <taxon>Telluria group</taxon>
        <taxon>Massilia</taxon>
    </lineage>
</organism>
<keyword evidence="1" id="KW-0732">Signal</keyword>
<evidence type="ECO:0000313" key="2">
    <source>
        <dbReference type="EMBL" id="MCS0806684.1"/>
    </source>
</evidence>
<reference evidence="2 3" key="1">
    <citation type="submission" date="2022-08" db="EMBL/GenBank/DDBJ databases">
        <title>Reclassification of Massilia species as members of the genera Telluria, Duganella, Pseudoduganella, Mokoshia gen. nov. and Zemynaea gen. nov. using orthogonal and non-orthogonal genome-based approaches.</title>
        <authorList>
            <person name="Bowman J.P."/>
        </authorList>
    </citation>
    <scope>NUCLEOTIDE SEQUENCE [LARGE SCALE GENOMIC DNA]</scope>
    <source>
        <strain evidence="2 3">JCM 31605</strain>
    </source>
</reference>
<feature type="chain" id="PRO_5047332872" evidence="1">
    <location>
        <begin position="32"/>
        <end position="114"/>
    </location>
</feature>
<dbReference type="EMBL" id="JANUHB010000001">
    <property type="protein sequence ID" value="MCS0806684.1"/>
    <property type="molecule type" value="Genomic_DNA"/>
</dbReference>
<proteinExistence type="predicted"/>
<comment type="caution">
    <text evidence="2">The sequence shown here is derived from an EMBL/GenBank/DDBJ whole genome shotgun (WGS) entry which is preliminary data.</text>
</comment>
<dbReference type="InterPro" id="IPR006311">
    <property type="entry name" value="TAT_signal"/>
</dbReference>
<evidence type="ECO:0000313" key="3">
    <source>
        <dbReference type="Proteomes" id="UP001206126"/>
    </source>
</evidence>
<sequence length="114" mass="12764">MSIRSVTQVRRSLLRGAFALIGLAAGTAAQARTAPRARRRSRDEMLYEQALNLVQQHFDQHGDVIAGPVSLLQRQYELGYGQALELAGQLEQAQVWTVFRDAAGMRCARRQIRV</sequence>
<gene>
    <name evidence="2" type="ORF">NX774_01935</name>
</gene>
<accession>A0ABT2D5Z2</accession>
<evidence type="ECO:0000256" key="1">
    <source>
        <dbReference type="SAM" id="SignalP"/>
    </source>
</evidence>
<dbReference type="Proteomes" id="UP001206126">
    <property type="component" value="Unassembled WGS sequence"/>
</dbReference>
<dbReference type="Gene3D" id="1.10.10.10">
    <property type="entry name" value="Winged helix-like DNA-binding domain superfamily/Winged helix DNA-binding domain"/>
    <property type="match status" value="1"/>
</dbReference>
<dbReference type="RefSeq" id="WP_258820463.1">
    <property type="nucleotide sequence ID" value="NZ_JANUHB010000001.1"/>
</dbReference>
<keyword evidence="3" id="KW-1185">Reference proteome</keyword>